<sequence length="370" mass="41232">MNTNHPLLASLADEPPPFPDSHPQLQRLDRSVLCTICKEIFRAPVTVTCGHTFCSECIRSSLSVMTDKKCPLCHATITEGSIRRNRAMEEVTEAWETARDSLITLSQPVAGPSRRRPPPEPNSKSSSSTSANLKRPRRSDESRSQSPNKISKKSTDHVDHVVSSDSEEEEQVQEISENDEGECPLCSARMAIASIPMHIERGCPPVSKKKSAPGNQKADWRKVFSMAGSTKEKNVSMKRITSPNYHLATPTDLRNILNEYSLPTVGDKPALEARVRQWIILFNSNLDTEHPKSLSALRAKLNAEEISKKRDKERGRDEAVENLKTTEGFAEHVRNSGAEFERLRKEIMERDAKRAKAAKGLEASSAIEVD</sequence>
<keyword evidence="13" id="KW-0238">DNA-binding</keyword>
<evidence type="ECO:0000256" key="11">
    <source>
        <dbReference type="ARBA" id="ARBA00022786"/>
    </source>
</evidence>
<keyword evidence="24" id="KW-1185">Reference proteome</keyword>
<comment type="subcellular location">
    <subcellularLocation>
        <location evidence="2">Nucleus</location>
    </subcellularLocation>
</comment>
<dbReference type="InParanoid" id="A0A1Y1UEJ0"/>
<feature type="region of interest" description="Disordered" evidence="20">
    <location>
        <begin position="102"/>
        <end position="180"/>
    </location>
</feature>
<dbReference type="InterPro" id="IPR013083">
    <property type="entry name" value="Znf_RING/FYVE/PHD"/>
</dbReference>
<dbReference type="PANTHER" id="PTHR14134:SF2">
    <property type="entry name" value="E3 UBIQUITIN-PROTEIN LIGASE RAD18"/>
    <property type="match status" value="1"/>
</dbReference>
<comment type="caution">
    <text evidence="23">The sequence shown here is derived from an EMBL/GenBank/DDBJ whole genome shotgun (WGS) entry which is preliminary data.</text>
</comment>
<dbReference type="Gene3D" id="3.30.40.10">
    <property type="entry name" value="Zinc/RING finger domain, C3HC4 (zinc finger)"/>
    <property type="match status" value="1"/>
</dbReference>
<dbReference type="RefSeq" id="XP_021870510.1">
    <property type="nucleotide sequence ID" value="XM_022013803.1"/>
</dbReference>
<dbReference type="GO" id="GO:0097505">
    <property type="term" value="C:Rad6-Rad18 complex"/>
    <property type="evidence" value="ECO:0007669"/>
    <property type="project" value="TreeGrafter"/>
</dbReference>
<evidence type="ECO:0000256" key="7">
    <source>
        <dbReference type="ARBA" id="ARBA00022679"/>
    </source>
</evidence>
<name>A0A1Y1UEJ0_9TREE</name>
<evidence type="ECO:0000313" key="24">
    <source>
        <dbReference type="Proteomes" id="UP000193218"/>
    </source>
</evidence>
<dbReference type="InterPro" id="IPR018957">
    <property type="entry name" value="Znf_C3HC4_RING-type"/>
</dbReference>
<evidence type="ECO:0000256" key="18">
    <source>
        <dbReference type="ARBA" id="ARBA00082369"/>
    </source>
</evidence>
<dbReference type="EMBL" id="NBSH01000008">
    <property type="protein sequence ID" value="ORX36409.1"/>
    <property type="molecule type" value="Genomic_DNA"/>
</dbReference>
<dbReference type="SMART" id="SM00184">
    <property type="entry name" value="RING"/>
    <property type="match status" value="1"/>
</dbReference>
<dbReference type="PANTHER" id="PTHR14134">
    <property type="entry name" value="E3 UBIQUITIN-PROTEIN LIGASE RAD18"/>
    <property type="match status" value="1"/>
</dbReference>
<comment type="catalytic activity">
    <reaction evidence="1">
        <text>S-ubiquitinyl-[E2 ubiquitin-conjugating enzyme]-L-cysteine + [acceptor protein]-L-lysine = [E2 ubiquitin-conjugating enzyme]-L-cysteine + N(6)-ubiquitinyl-[acceptor protein]-L-lysine.</text>
        <dbReference type="EC" id="2.3.2.27"/>
    </reaction>
</comment>
<dbReference type="Proteomes" id="UP000193218">
    <property type="component" value="Unassembled WGS sequence"/>
</dbReference>
<organism evidence="23 24">
    <name type="scientific">Kockovaella imperatae</name>
    <dbReference type="NCBI Taxonomy" id="4999"/>
    <lineage>
        <taxon>Eukaryota</taxon>
        <taxon>Fungi</taxon>
        <taxon>Dikarya</taxon>
        <taxon>Basidiomycota</taxon>
        <taxon>Agaricomycotina</taxon>
        <taxon>Tremellomycetes</taxon>
        <taxon>Tremellales</taxon>
        <taxon>Cuniculitremaceae</taxon>
        <taxon>Kockovaella</taxon>
    </lineage>
</organism>
<dbReference type="Pfam" id="PF00097">
    <property type="entry name" value="zf-C3HC4"/>
    <property type="match status" value="1"/>
</dbReference>
<reference evidence="23 24" key="1">
    <citation type="submission" date="2017-03" db="EMBL/GenBank/DDBJ databases">
        <title>Widespread Adenine N6-methylation of Active Genes in Fungi.</title>
        <authorList>
            <consortium name="DOE Joint Genome Institute"/>
            <person name="Mondo S.J."/>
            <person name="Dannebaum R.O."/>
            <person name="Kuo R.C."/>
            <person name="Louie K.B."/>
            <person name="Bewick A.J."/>
            <person name="Labutti K."/>
            <person name="Haridas S."/>
            <person name="Kuo A."/>
            <person name="Salamov A."/>
            <person name="Ahrendt S.R."/>
            <person name="Lau R."/>
            <person name="Bowen B.P."/>
            <person name="Lipzen A."/>
            <person name="Sullivan W."/>
            <person name="Andreopoulos W.B."/>
            <person name="Clum A."/>
            <person name="Lindquist E."/>
            <person name="Daum C."/>
            <person name="Northen T.R."/>
            <person name="Ramamoorthy G."/>
            <person name="Schmitz R.J."/>
            <person name="Gryganskyi A."/>
            <person name="Culley D."/>
            <person name="Magnuson J."/>
            <person name="James T.Y."/>
            <person name="O'Malley M.A."/>
            <person name="Stajich J.E."/>
            <person name="Spatafora J.W."/>
            <person name="Visel A."/>
            <person name="Grigoriev I.V."/>
        </authorList>
    </citation>
    <scope>NUCLEOTIDE SEQUENCE [LARGE SCALE GENOMIC DNA]</scope>
    <source>
        <strain evidence="23 24">NRRL Y-17943</strain>
    </source>
</reference>
<keyword evidence="11" id="KW-0833">Ubl conjugation pathway</keyword>
<dbReference type="PROSITE" id="PS00518">
    <property type="entry name" value="ZF_RING_1"/>
    <property type="match status" value="1"/>
</dbReference>
<keyword evidence="10 19" id="KW-0863">Zinc-finger</keyword>
<dbReference type="GO" id="GO:0061630">
    <property type="term" value="F:ubiquitin protein ligase activity"/>
    <property type="evidence" value="ECO:0007669"/>
    <property type="project" value="UniProtKB-EC"/>
</dbReference>
<keyword evidence="7" id="KW-0808">Transferase</keyword>
<dbReference type="InterPro" id="IPR039577">
    <property type="entry name" value="Rad18"/>
</dbReference>
<dbReference type="InterPro" id="IPR017907">
    <property type="entry name" value="Znf_RING_CS"/>
</dbReference>
<dbReference type="FunCoup" id="A0A1Y1UEJ0">
    <property type="interactions" value="161"/>
</dbReference>
<dbReference type="FunFam" id="3.30.40.10:FF:000172">
    <property type="entry name" value="E3 ubiquitin-protein ligase RAD18"/>
    <property type="match status" value="1"/>
</dbReference>
<dbReference type="EC" id="2.3.2.27" evidence="5"/>
<dbReference type="InterPro" id="IPR003034">
    <property type="entry name" value="SAP_dom"/>
</dbReference>
<protein>
    <recommendedName>
        <fullName evidence="6">Postreplication repair E3 ubiquitin-protein ligase RAD18</fullName>
        <ecNumber evidence="5">2.3.2.27</ecNumber>
    </recommendedName>
    <alternativeName>
        <fullName evidence="17">Postreplication repair E3 ubiquitin-protein ligase rad18</fullName>
    </alternativeName>
    <alternativeName>
        <fullName evidence="16 18">RING-type E3 ubiquitin transferase RAD18</fullName>
    </alternativeName>
</protein>
<evidence type="ECO:0000256" key="13">
    <source>
        <dbReference type="ARBA" id="ARBA00023125"/>
    </source>
</evidence>
<evidence type="ECO:0000256" key="20">
    <source>
        <dbReference type="SAM" id="MobiDB-lite"/>
    </source>
</evidence>
<evidence type="ECO:0000259" key="22">
    <source>
        <dbReference type="PROSITE" id="PS50800"/>
    </source>
</evidence>
<evidence type="ECO:0000256" key="14">
    <source>
        <dbReference type="ARBA" id="ARBA00023204"/>
    </source>
</evidence>
<evidence type="ECO:0000256" key="3">
    <source>
        <dbReference type="ARBA" id="ARBA00004906"/>
    </source>
</evidence>
<feature type="domain" description="RING-type" evidence="21">
    <location>
        <begin position="34"/>
        <end position="74"/>
    </location>
</feature>
<feature type="domain" description="SAP" evidence="22">
    <location>
        <begin position="245"/>
        <end position="279"/>
    </location>
</feature>
<evidence type="ECO:0000256" key="4">
    <source>
        <dbReference type="ARBA" id="ARBA00009506"/>
    </source>
</evidence>
<dbReference type="GeneID" id="33555611"/>
<dbReference type="GO" id="GO:0006281">
    <property type="term" value="P:DNA repair"/>
    <property type="evidence" value="ECO:0007669"/>
    <property type="project" value="UniProtKB-KW"/>
</dbReference>
<dbReference type="STRING" id="4999.A0A1Y1UEJ0"/>
<feature type="compositionally biased region" description="Acidic residues" evidence="20">
    <location>
        <begin position="165"/>
        <end position="180"/>
    </location>
</feature>
<evidence type="ECO:0000256" key="10">
    <source>
        <dbReference type="ARBA" id="ARBA00022771"/>
    </source>
</evidence>
<evidence type="ECO:0000256" key="8">
    <source>
        <dbReference type="ARBA" id="ARBA00022723"/>
    </source>
</evidence>
<evidence type="ECO:0000256" key="9">
    <source>
        <dbReference type="ARBA" id="ARBA00022763"/>
    </source>
</evidence>
<comment type="similarity">
    <text evidence="4">Belongs to the RAD18 family.</text>
</comment>
<evidence type="ECO:0000259" key="21">
    <source>
        <dbReference type="PROSITE" id="PS50089"/>
    </source>
</evidence>
<dbReference type="PROSITE" id="PS50089">
    <property type="entry name" value="ZF_RING_2"/>
    <property type="match status" value="1"/>
</dbReference>
<feature type="compositionally biased region" description="Basic and acidic residues" evidence="20">
    <location>
        <begin position="153"/>
        <end position="162"/>
    </location>
</feature>
<keyword evidence="8" id="KW-0479">Metal-binding</keyword>
<dbReference type="GO" id="GO:0005634">
    <property type="term" value="C:nucleus"/>
    <property type="evidence" value="ECO:0007669"/>
    <property type="project" value="UniProtKB-SubCell"/>
</dbReference>
<dbReference type="GO" id="GO:0008270">
    <property type="term" value="F:zinc ion binding"/>
    <property type="evidence" value="ECO:0007669"/>
    <property type="project" value="UniProtKB-KW"/>
</dbReference>
<evidence type="ECO:0000256" key="19">
    <source>
        <dbReference type="PROSITE-ProRule" id="PRU00175"/>
    </source>
</evidence>
<keyword evidence="9" id="KW-0227">DNA damage</keyword>
<evidence type="ECO:0000256" key="17">
    <source>
        <dbReference type="ARBA" id="ARBA00074353"/>
    </source>
</evidence>
<keyword evidence="12" id="KW-0862">Zinc</keyword>
<dbReference type="InterPro" id="IPR001841">
    <property type="entry name" value="Znf_RING"/>
</dbReference>
<evidence type="ECO:0000256" key="1">
    <source>
        <dbReference type="ARBA" id="ARBA00000900"/>
    </source>
</evidence>
<evidence type="ECO:0000313" key="23">
    <source>
        <dbReference type="EMBL" id="ORX36409.1"/>
    </source>
</evidence>
<evidence type="ECO:0000256" key="2">
    <source>
        <dbReference type="ARBA" id="ARBA00004123"/>
    </source>
</evidence>
<dbReference type="PROSITE" id="PS50800">
    <property type="entry name" value="SAP"/>
    <property type="match status" value="1"/>
</dbReference>
<dbReference type="SUPFAM" id="SSF57850">
    <property type="entry name" value="RING/U-box"/>
    <property type="match status" value="1"/>
</dbReference>
<evidence type="ECO:0000256" key="16">
    <source>
        <dbReference type="ARBA" id="ARBA00031783"/>
    </source>
</evidence>
<keyword evidence="15" id="KW-0539">Nucleus</keyword>
<keyword evidence="14" id="KW-0234">DNA repair</keyword>
<gene>
    <name evidence="23" type="ORF">BD324DRAFT_591711</name>
</gene>
<dbReference type="GO" id="GO:0006513">
    <property type="term" value="P:protein monoubiquitination"/>
    <property type="evidence" value="ECO:0007669"/>
    <property type="project" value="InterPro"/>
</dbReference>
<comment type="pathway">
    <text evidence="3">Protein modification; protein ubiquitination.</text>
</comment>
<evidence type="ECO:0000256" key="12">
    <source>
        <dbReference type="ARBA" id="ARBA00022833"/>
    </source>
</evidence>
<dbReference type="GO" id="GO:0006301">
    <property type="term" value="P:DNA damage tolerance"/>
    <property type="evidence" value="ECO:0007669"/>
    <property type="project" value="InterPro"/>
</dbReference>
<dbReference type="GO" id="GO:0003697">
    <property type="term" value="F:single-stranded DNA binding"/>
    <property type="evidence" value="ECO:0007669"/>
    <property type="project" value="InterPro"/>
</dbReference>
<accession>A0A1Y1UEJ0</accession>
<evidence type="ECO:0000256" key="5">
    <source>
        <dbReference type="ARBA" id="ARBA00012483"/>
    </source>
</evidence>
<dbReference type="OrthoDB" id="9049620at2759"/>
<evidence type="ECO:0000256" key="15">
    <source>
        <dbReference type="ARBA" id="ARBA00023242"/>
    </source>
</evidence>
<evidence type="ECO:0000256" key="6">
    <source>
        <dbReference type="ARBA" id="ARBA00015551"/>
    </source>
</evidence>
<proteinExistence type="inferred from homology"/>
<dbReference type="AlphaFoldDB" id="A0A1Y1UEJ0"/>